<sequence>MLLLFVSAFLIFTVLICCTFFPYFYLARRNRNGEKHIVSLSICNCVACGVFLSACFLGLIPHVRHQEQFINPRHVMHSHVSSPKDGISARTLFLLFGLSTHSLFEGIALGVQVYKLSNRCRIQFLYLLFFSTVLCCIAYGVSLAQQHAPVRVALPTVLILSASIPAGIFVAVLVDQINSNTTLLRFIMEGLAAGTFVYVACVEMLSAELSSSHAHAHIGVDEQHGVHHASRSPFQVKPAN</sequence>
<feature type="transmembrane region" description="Helical" evidence="5">
    <location>
        <begin position="6"/>
        <end position="25"/>
    </location>
</feature>
<comment type="subcellular location">
    <subcellularLocation>
        <location evidence="1">Membrane</location>
        <topology evidence="1">Multi-pass membrane protein</topology>
    </subcellularLocation>
</comment>
<keyword evidence="4 5" id="KW-0472">Membrane</keyword>
<proteinExistence type="predicted"/>
<dbReference type="STRING" id="6313.A0A0K0DC66"/>
<protein>
    <submittedName>
        <fullName evidence="7">Zinc transporter ZIP3</fullName>
    </submittedName>
</protein>
<feature type="transmembrane region" description="Helical" evidence="5">
    <location>
        <begin position="37"/>
        <end position="60"/>
    </location>
</feature>
<dbReference type="GO" id="GO:0005385">
    <property type="term" value="F:zinc ion transmembrane transporter activity"/>
    <property type="evidence" value="ECO:0007669"/>
    <property type="project" value="TreeGrafter"/>
</dbReference>
<dbReference type="GO" id="GO:0005886">
    <property type="term" value="C:plasma membrane"/>
    <property type="evidence" value="ECO:0007669"/>
    <property type="project" value="TreeGrafter"/>
</dbReference>
<evidence type="ECO:0000313" key="6">
    <source>
        <dbReference type="Proteomes" id="UP000035642"/>
    </source>
</evidence>
<reference evidence="6" key="1">
    <citation type="submission" date="2012-09" db="EMBL/GenBank/DDBJ databases">
        <authorList>
            <person name="Martin A.A."/>
        </authorList>
    </citation>
    <scope>NUCLEOTIDE SEQUENCE</scope>
</reference>
<keyword evidence="2 5" id="KW-0812">Transmembrane</keyword>
<feature type="transmembrane region" description="Helical" evidence="5">
    <location>
        <begin position="153"/>
        <end position="174"/>
    </location>
</feature>
<dbReference type="Proteomes" id="UP000035642">
    <property type="component" value="Unassembled WGS sequence"/>
</dbReference>
<evidence type="ECO:0000313" key="7">
    <source>
        <dbReference type="WBParaSite" id="ACAC_0000812001-mRNA-1"/>
    </source>
</evidence>
<evidence type="ECO:0000256" key="5">
    <source>
        <dbReference type="SAM" id="Phobius"/>
    </source>
</evidence>
<feature type="transmembrane region" description="Helical" evidence="5">
    <location>
        <begin position="123"/>
        <end position="141"/>
    </location>
</feature>
<dbReference type="InterPro" id="IPR003689">
    <property type="entry name" value="ZIP"/>
</dbReference>
<feature type="transmembrane region" description="Helical" evidence="5">
    <location>
        <begin position="92"/>
        <end position="111"/>
    </location>
</feature>
<evidence type="ECO:0000256" key="2">
    <source>
        <dbReference type="ARBA" id="ARBA00022692"/>
    </source>
</evidence>
<name>A0A0K0DC66_ANGCA</name>
<evidence type="ECO:0000256" key="3">
    <source>
        <dbReference type="ARBA" id="ARBA00022989"/>
    </source>
</evidence>
<accession>A0A0K0DC66</accession>
<organism evidence="6 7">
    <name type="scientific">Angiostrongylus cantonensis</name>
    <name type="common">Rat lungworm</name>
    <dbReference type="NCBI Taxonomy" id="6313"/>
    <lineage>
        <taxon>Eukaryota</taxon>
        <taxon>Metazoa</taxon>
        <taxon>Ecdysozoa</taxon>
        <taxon>Nematoda</taxon>
        <taxon>Chromadorea</taxon>
        <taxon>Rhabditida</taxon>
        <taxon>Rhabditina</taxon>
        <taxon>Rhabditomorpha</taxon>
        <taxon>Strongyloidea</taxon>
        <taxon>Metastrongylidae</taxon>
        <taxon>Angiostrongylus</taxon>
    </lineage>
</organism>
<keyword evidence="3 5" id="KW-1133">Transmembrane helix</keyword>
<dbReference type="Pfam" id="PF02535">
    <property type="entry name" value="Zip"/>
    <property type="match status" value="1"/>
</dbReference>
<dbReference type="PANTHER" id="PTHR11040:SF208">
    <property type="entry name" value="ZINC_IRON PERMEASE"/>
    <property type="match status" value="1"/>
</dbReference>
<evidence type="ECO:0000256" key="4">
    <source>
        <dbReference type="ARBA" id="ARBA00023136"/>
    </source>
</evidence>
<reference evidence="7" key="2">
    <citation type="submission" date="2017-02" db="UniProtKB">
        <authorList>
            <consortium name="WormBaseParasite"/>
        </authorList>
    </citation>
    <scope>IDENTIFICATION</scope>
</reference>
<keyword evidence="6" id="KW-1185">Reference proteome</keyword>
<dbReference type="WBParaSite" id="ACAC_0000812001-mRNA-1">
    <property type="protein sequence ID" value="ACAC_0000812001-mRNA-1"/>
    <property type="gene ID" value="ACAC_0000812001"/>
</dbReference>
<evidence type="ECO:0000256" key="1">
    <source>
        <dbReference type="ARBA" id="ARBA00004141"/>
    </source>
</evidence>
<dbReference type="PANTHER" id="PTHR11040">
    <property type="entry name" value="ZINC/IRON TRANSPORTER"/>
    <property type="match status" value="1"/>
</dbReference>
<dbReference type="AlphaFoldDB" id="A0A0K0DC66"/>